<comment type="caution">
    <text evidence="2">The sequence shown here is derived from an EMBL/GenBank/DDBJ whole genome shotgun (WGS) entry which is preliminary data.</text>
</comment>
<feature type="transmembrane region" description="Helical" evidence="1">
    <location>
        <begin position="16"/>
        <end position="43"/>
    </location>
</feature>
<name>A0A8H6U3W5_9AGAR</name>
<organism evidence="2 3">
    <name type="scientific">Mycena venus</name>
    <dbReference type="NCBI Taxonomy" id="2733690"/>
    <lineage>
        <taxon>Eukaryota</taxon>
        <taxon>Fungi</taxon>
        <taxon>Dikarya</taxon>
        <taxon>Basidiomycota</taxon>
        <taxon>Agaricomycotina</taxon>
        <taxon>Agaricomycetes</taxon>
        <taxon>Agaricomycetidae</taxon>
        <taxon>Agaricales</taxon>
        <taxon>Marasmiineae</taxon>
        <taxon>Mycenaceae</taxon>
        <taxon>Mycena</taxon>
    </lineage>
</organism>
<evidence type="ECO:0000256" key="1">
    <source>
        <dbReference type="SAM" id="Phobius"/>
    </source>
</evidence>
<reference evidence="2" key="1">
    <citation type="submission" date="2020-05" db="EMBL/GenBank/DDBJ databases">
        <title>Mycena genomes resolve the evolution of fungal bioluminescence.</title>
        <authorList>
            <person name="Tsai I.J."/>
        </authorList>
    </citation>
    <scope>NUCLEOTIDE SEQUENCE</scope>
    <source>
        <strain evidence="2">CCC161011</strain>
    </source>
</reference>
<dbReference type="AlphaFoldDB" id="A0A8H6U3W5"/>
<keyword evidence="1" id="KW-1133">Transmembrane helix</keyword>
<accession>A0A8H6U3W5</accession>
<keyword evidence="1" id="KW-0472">Membrane</keyword>
<dbReference type="EMBL" id="JACAZI010000034">
    <property type="protein sequence ID" value="KAF7328716.1"/>
    <property type="molecule type" value="Genomic_DNA"/>
</dbReference>
<proteinExistence type="predicted"/>
<keyword evidence="1" id="KW-0812">Transmembrane</keyword>
<dbReference type="Proteomes" id="UP000620124">
    <property type="component" value="Unassembled WGS sequence"/>
</dbReference>
<evidence type="ECO:0000313" key="3">
    <source>
        <dbReference type="Proteomes" id="UP000620124"/>
    </source>
</evidence>
<gene>
    <name evidence="2" type="ORF">MVEN_02500200</name>
</gene>
<protein>
    <submittedName>
        <fullName evidence="2">Uncharacterized protein</fullName>
    </submittedName>
</protein>
<keyword evidence="3" id="KW-1185">Reference proteome</keyword>
<dbReference type="OrthoDB" id="3018992at2759"/>
<sequence>MVSMFFYTYEEGSGSGLTICALFTVVDVLAWLLWITIFAAAFVMYRGSLVIPEDVKSASPGMAQATLSGT</sequence>
<evidence type="ECO:0000313" key="2">
    <source>
        <dbReference type="EMBL" id="KAF7328716.1"/>
    </source>
</evidence>